<comment type="catalytic activity">
    <reaction evidence="1 6">
        <text>Hydrolysis of (1-&gt;4)-beta-linkages between N-acetylmuramic acid and N-acetyl-D-glucosamine residues in a peptidoglycan and between N-acetyl-D-glucosamine residues in chitodextrins.</text>
        <dbReference type="EC" id="3.2.1.17"/>
    </reaction>
</comment>
<dbReference type="SUPFAM" id="SSF53955">
    <property type="entry name" value="Lysozyme-like"/>
    <property type="match status" value="1"/>
</dbReference>
<keyword evidence="8" id="KW-1185">Reference proteome</keyword>
<dbReference type="Pfam" id="PF00959">
    <property type="entry name" value="Phage_lysozyme"/>
    <property type="match status" value="1"/>
</dbReference>
<dbReference type="PANTHER" id="PTHR38107">
    <property type="match status" value="1"/>
</dbReference>
<proteinExistence type="inferred from homology"/>
<evidence type="ECO:0000313" key="8">
    <source>
        <dbReference type="Proteomes" id="UP001589844"/>
    </source>
</evidence>
<comment type="caution">
    <text evidence="7">The sequence shown here is derived from an EMBL/GenBank/DDBJ whole genome shotgun (WGS) entry which is preliminary data.</text>
</comment>
<dbReference type="PANTHER" id="PTHR38107:SF3">
    <property type="entry name" value="LYSOZYME RRRD-RELATED"/>
    <property type="match status" value="1"/>
</dbReference>
<evidence type="ECO:0000256" key="6">
    <source>
        <dbReference type="RuleBase" id="RU003788"/>
    </source>
</evidence>
<keyword evidence="3 6" id="KW-0081">Bacteriolytic enzyme</keyword>
<name>A0ABV6IIZ9_9BURK</name>
<dbReference type="InterPro" id="IPR034690">
    <property type="entry name" value="Endolysin_T4_type"/>
</dbReference>
<accession>A0ABV6IIZ9</accession>
<dbReference type="InterPro" id="IPR043688">
    <property type="entry name" value="SAR_endolysin-like"/>
</dbReference>
<keyword evidence="4 6" id="KW-0378">Hydrolase</keyword>
<dbReference type="Gene3D" id="1.10.530.40">
    <property type="match status" value="1"/>
</dbReference>
<gene>
    <name evidence="7" type="ORF">ACFFJH_18500</name>
</gene>
<evidence type="ECO:0000256" key="4">
    <source>
        <dbReference type="ARBA" id="ARBA00022801"/>
    </source>
</evidence>
<evidence type="ECO:0000256" key="2">
    <source>
        <dbReference type="ARBA" id="ARBA00022529"/>
    </source>
</evidence>
<dbReference type="InterPro" id="IPR023347">
    <property type="entry name" value="Lysozyme_dom_sf"/>
</dbReference>
<reference evidence="7 8" key="1">
    <citation type="submission" date="2024-09" db="EMBL/GenBank/DDBJ databases">
        <authorList>
            <person name="Sun Q."/>
            <person name="Mori K."/>
        </authorList>
    </citation>
    <scope>NUCLEOTIDE SEQUENCE [LARGE SCALE GENOMIC DNA]</scope>
    <source>
        <strain evidence="7 8">CCM 8677</strain>
    </source>
</reference>
<evidence type="ECO:0000313" key="7">
    <source>
        <dbReference type="EMBL" id="MFC0351814.1"/>
    </source>
</evidence>
<dbReference type="InterPro" id="IPR051018">
    <property type="entry name" value="Bacteriophage_GH24"/>
</dbReference>
<dbReference type="EC" id="3.2.1.17" evidence="6"/>
<dbReference type="HAMAP" id="MF_04110">
    <property type="entry name" value="ENDOLYSIN_T4"/>
    <property type="match status" value="1"/>
</dbReference>
<evidence type="ECO:0000256" key="3">
    <source>
        <dbReference type="ARBA" id="ARBA00022638"/>
    </source>
</evidence>
<dbReference type="Proteomes" id="UP001589844">
    <property type="component" value="Unassembled WGS sequence"/>
</dbReference>
<organism evidence="7 8">
    <name type="scientific">Undibacterium danionis</name>
    <dbReference type="NCBI Taxonomy" id="1812100"/>
    <lineage>
        <taxon>Bacteria</taxon>
        <taxon>Pseudomonadati</taxon>
        <taxon>Pseudomonadota</taxon>
        <taxon>Betaproteobacteria</taxon>
        <taxon>Burkholderiales</taxon>
        <taxon>Oxalobacteraceae</taxon>
        <taxon>Undibacterium</taxon>
    </lineage>
</organism>
<dbReference type="EMBL" id="JBHLXJ010000033">
    <property type="protein sequence ID" value="MFC0351814.1"/>
    <property type="molecule type" value="Genomic_DNA"/>
</dbReference>
<dbReference type="InterPro" id="IPR023346">
    <property type="entry name" value="Lysozyme-like_dom_sf"/>
</dbReference>
<comment type="similarity">
    <text evidence="6">Belongs to the glycosyl hydrolase 24 family.</text>
</comment>
<evidence type="ECO:0000256" key="1">
    <source>
        <dbReference type="ARBA" id="ARBA00000632"/>
    </source>
</evidence>
<dbReference type="InterPro" id="IPR002196">
    <property type="entry name" value="Glyco_hydro_24"/>
</dbReference>
<keyword evidence="5 6" id="KW-0326">Glycosidase</keyword>
<dbReference type="CDD" id="cd16900">
    <property type="entry name" value="endolysin_R21-like"/>
    <property type="match status" value="1"/>
</dbReference>
<dbReference type="HAMAP" id="MF_04136">
    <property type="entry name" value="SAR_ENDOLYSIN"/>
    <property type="match status" value="1"/>
</dbReference>
<protein>
    <recommendedName>
        <fullName evidence="6">Lysozyme</fullName>
        <ecNumber evidence="6">3.2.1.17</ecNumber>
    </recommendedName>
</protein>
<sequence>MLPELKRKLAAAGIVAALPVVALFEGTRLPAYLDPVGIPTICRGHTKGVKLGQVATLQECDEKTVADLLEAAKVVESCVTVPLNSNQKSAFTSFAFNVGRGKKGIKDGFCELKSGRPSTLVTKINAKDYTGACNQLLGWTKAGGIELKGLVRRRHAERQLCLMEPT</sequence>
<keyword evidence="2 6" id="KW-0929">Antimicrobial</keyword>
<evidence type="ECO:0000256" key="5">
    <source>
        <dbReference type="ARBA" id="ARBA00023295"/>
    </source>
</evidence>
<dbReference type="RefSeq" id="WP_390214514.1">
    <property type="nucleotide sequence ID" value="NZ_JBHLXJ010000033.1"/>
</dbReference>